<organism evidence="1 2">
    <name type="scientific">Roseovarius pacificus</name>
    <dbReference type="NCBI Taxonomy" id="337701"/>
    <lineage>
        <taxon>Bacteria</taxon>
        <taxon>Pseudomonadati</taxon>
        <taxon>Pseudomonadota</taxon>
        <taxon>Alphaproteobacteria</taxon>
        <taxon>Rhodobacterales</taxon>
        <taxon>Roseobacteraceae</taxon>
        <taxon>Roseovarius</taxon>
    </lineage>
</organism>
<dbReference type="EMBL" id="FRBR01000001">
    <property type="protein sequence ID" value="SHK97280.1"/>
    <property type="molecule type" value="Genomic_DNA"/>
</dbReference>
<reference evidence="1 2" key="1">
    <citation type="submission" date="2016-11" db="EMBL/GenBank/DDBJ databases">
        <authorList>
            <person name="Jaros S."/>
            <person name="Januszkiewicz K."/>
            <person name="Wedrychowicz H."/>
        </authorList>
    </citation>
    <scope>NUCLEOTIDE SEQUENCE [LARGE SCALE GENOMIC DNA]</scope>
    <source>
        <strain evidence="1 2">DSM 29589</strain>
    </source>
</reference>
<accession>A0A1M6WU16</accession>
<dbReference type="AlphaFoldDB" id="A0A1M6WU16"/>
<evidence type="ECO:0000313" key="1">
    <source>
        <dbReference type="EMBL" id="SHK97280.1"/>
    </source>
</evidence>
<dbReference type="Proteomes" id="UP000183974">
    <property type="component" value="Unassembled WGS sequence"/>
</dbReference>
<protein>
    <submittedName>
        <fullName evidence="1">Uncharacterized protein</fullName>
    </submittedName>
</protein>
<gene>
    <name evidence="1" type="ORF">SAMN05444398_101154</name>
</gene>
<evidence type="ECO:0000313" key="2">
    <source>
        <dbReference type="Proteomes" id="UP000183974"/>
    </source>
</evidence>
<keyword evidence="2" id="KW-1185">Reference proteome</keyword>
<sequence length="39" mass="4571">MTFPRHKIMAVTVRHSRDGTLRSEPVCHRNLPLDKTLAW</sequence>
<name>A0A1M6WU16_9RHOB</name>
<proteinExistence type="predicted"/>